<feature type="compositionally biased region" description="Basic and acidic residues" evidence="1">
    <location>
        <begin position="37"/>
        <end position="50"/>
    </location>
</feature>
<dbReference type="Gene3D" id="3.40.50.150">
    <property type="entry name" value="Vaccinia Virus protein VP39"/>
    <property type="match status" value="1"/>
</dbReference>
<feature type="region of interest" description="Disordered" evidence="1">
    <location>
        <begin position="1"/>
        <end position="50"/>
    </location>
</feature>
<accession>A0A9D7T749</accession>
<dbReference type="EMBL" id="JADKGK010000019">
    <property type="protein sequence ID" value="MBL0003922.1"/>
    <property type="molecule type" value="Genomic_DNA"/>
</dbReference>
<feature type="compositionally biased region" description="Low complexity" evidence="1">
    <location>
        <begin position="13"/>
        <end position="35"/>
    </location>
</feature>
<evidence type="ECO:0000256" key="1">
    <source>
        <dbReference type="SAM" id="MobiDB-lite"/>
    </source>
</evidence>
<dbReference type="GO" id="GO:0008168">
    <property type="term" value="F:methyltransferase activity"/>
    <property type="evidence" value="ECO:0007669"/>
    <property type="project" value="UniProtKB-KW"/>
</dbReference>
<evidence type="ECO:0000259" key="2">
    <source>
        <dbReference type="Pfam" id="PF08242"/>
    </source>
</evidence>
<dbReference type="SUPFAM" id="SSF53335">
    <property type="entry name" value="S-adenosyl-L-methionine-dependent methyltransferases"/>
    <property type="match status" value="1"/>
</dbReference>
<name>A0A9D7T749_9MICO</name>
<dbReference type="CDD" id="cd02440">
    <property type="entry name" value="AdoMet_MTases"/>
    <property type="match status" value="1"/>
</dbReference>
<evidence type="ECO:0000313" key="4">
    <source>
        <dbReference type="Proteomes" id="UP000886632"/>
    </source>
</evidence>
<feature type="compositionally biased region" description="Basic residues" evidence="1">
    <location>
        <begin position="1"/>
        <end position="12"/>
    </location>
</feature>
<dbReference type="InterPro" id="IPR029063">
    <property type="entry name" value="SAM-dependent_MTases_sf"/>
</dbReference>
<feature type="domain" description="Methyltransferase type 12" evidence="2">
    <location>
        <begin position="93"/>
        <end position="187"/>
    </location>
</feature>
<dbReference type="GO" id="GO:0032259">
    <property type="term" value="P:methylation"/>
    <property type="evidence" value="ECO:0007669"/>
    <property type="project" value="UniProtKB-KW"/>
</dbReference>
<proteinExistence type="predicted"/>
<keyword evidence="3" id="KW-0808">Transferase</keyword>
<protein>
    <submittedName>
        <fullName evidence="3">Class I SAM-dependent methyltransferase</fullName>
    </submittedName>
</protein>
<dbReference type="AlphaFoldDB" id="A0A9D7T749"/>
<keyword evidence="3" id="KW-0489">Methyltransferase</keyword>
<organism evidence="3 4">
    <name type="scientific">Candidatus Phosphoribacter hodrii</name>
    <dbReference type="NCBI Taxonomy" id="2953743"/>
    <lineage>
        <taxon>Bacteria</taxon>
        <taxon>Bacillati</taxon>
        <taxon>Actinomycetota</taxon>
        <taxon>Actinomycetes</taxon>
        <taxon>Micrococcales</taxon>
        <taxon>Dermatophilaceae</taxon>
        <taxon>Candidatus Phosphoribacter</taxon>
    </lineage>
</organism>
<evidence type="ECO:0000313" key="3">
    <source>
        <dbReference type="EMBL" id="MBL0003922.1"/>
    </source>
</evidence>
<reference evidence="3" key="1">
    <citation type="submission" date="2020-10" db="EMBL/GenBank/DDBJ databases">
        <title>Connecting structure to function with the recovery of over 1000 high-quality activated sludge metagenome-assembled genomes encoding full-length rRNA genes using long-read sequencing.</title>
        <authorList>
            <person name="Singleton C.M."/>
            <person name="Petriglieri F."/>
            <person name="Kristensen J.M."/>
            <person name="Kirkegaard R.H."/>
            <person name="Michaelsen T.Y."/>
            <person name="Andersen M.H."/>
            <person name="Karst S.M."/>
            <person name="Dueholm M.S."/>
            <person name="Nielsen P.H."/>
            <person name="Albertsen M."/>
        </authorList>
    </citation>
    <scope>NUCLEOTIDE SEQUENCE</scope>
    <source>
        <strain evidence="3">Ribe_18-Q3-R11-54_MAXAC.001</strain>
    </source>
</reference>
<dbReference type="Proteomes" id="UP000886632">
    <property type="component" value="Unassembled WGS sequence"/>
</dbReference>
<dbReference type="Pfam" id="PF08242">
    <property type="entry name" value="Methyltransf_12"/>
    <property type="match status" value="1"/>
</dbReference>
<dbReference type="InterPro" id="IPR013217">
    <property type="entry name" value="Methyltransf_12"/>
</dbReference>
<sequence length="268" mass="28435">MTNAPRPRHTQHAKAGLDAARARGAARAWARAWAHGHGHDQDHGHGHEPDAATFFDEVAATWDDDPKRAERATAIADAIRASVPLTRQMSGFEFGSGTALLSRSLAPDLGPITVSDPSRGMLEVVAQRLAAEGDTQLTPLLLELGVDPIPGGAAYDLAYGMLALHHVDDVPAALRSLQAALRPGGYLCIADLDADGGAYHAGHSHFHGHHGFDREALAAQLIEGGFVDPHLRTVYHLRKPVDGVEQDFPLFLAVAQVGQVGQAGPDRA</sequence>
<gene>
    <name evidence="3" type="ORF">IPP00_08000</name>
</gene>
<comment type="caution">
    <text evidence="3">The sequence shown here is derived from an EMBL/GenBank/DDBJ whole genome shotgun (WGS) entry which is preliminary data.</text>
</comment>